<evidence type="ECO:0000256" key="9">
    <source>
        <dbReference type="RuleBase" id="RU003523"/>
    </source>
</evidence>
<evidence type="ECO:0000313" key="11">
    <source>
        <dbReference type="EMBL" id="EDO63012.1"/>
    </source>
</evidence>
<keyword evidence="4" id="KW-0412">Isoleucine biosynthesis</keyword>
<dbReference type="EMBL" id="ABCB02000009">
    <property type="protein sequence ID" value="EDO63012.1"/>
    <property type="molecule type" value="Genomic_DNA"/>
</dbReference>
<gene>
    <name evidence="12" type="ORF">CH238_10460</name>
    <name evidence="11" type="ORF">CLOLEP_00228</name>
</gene>
<evidence type="ECO:0000256" key="6">
    <source>
        <dbReference type="ARBA" id="ARBA00023304"/>
    </source>
</evidence>
<comment type="caution">
    <text evidence="11">The sequence shown here is derived from an EMBL/GenBank/DDBJ whole genome shotgun (WGS) entry which is preliminary data.</text>
</comment>
<evidence type="ECO:0000256" key="1">
    <source>
        <dbReference type="ARBA" id="ARBA00004743"/>
    </source>
</evidence>
<protein>
    <recommendedName>
        <fullName evidence="8">Citramalate synthase</fullName>
        <ecNumber evidence="8">2.3.3.21</ecNumber>
    </recommendedName>
</protein>
<dbReference type="GO" id="GO:0043714">
    <property type="term" value="F:(R)-citramalate synthase activity"/>
    <property type="evidence" value="ECO:0007669"/>
    <property type="project" value="UniProtKB-UniRule"/>
</dbReference>
<dbReference type="SUPFAM" id="SSF51569">
    <property type="entry name" value="Aldolase"/>
    <property type="match status" value="1"/>
</dbReference>
<dbReference type="InterPro" id="IPR054691">
    <property type="entry name" value="LeuA/HCS_post-cat"/>
</dbReference>
<evidence type="ECO:0000256" key="7">
    <source>
        <dbReference type="ARBA" id="ARBA00048263"/>
    </source>
</evidence>
<sequence length="529" mass="57557">MERSVEIFDSTLRDGAQGEGISFSVEDKLAIVQKLDELGVTFIEAGNPGSNPKDLEFFRRVNETQRKHAQLVAFGSTRRKGIKAEDDGNIRALLAADTPVVAVFGKCWDLHVTQILGTTLEENLSMIEDTCSYLAGRGKRVFFDAEHFFDGYKENPEFAMEALRAAQKGGAACLALCDTNGGCFPDEIARITKAVAEAFPELTVSIHTHNDGGMAVANSIMAVEAGASQVQGTFLGFGERCGNANLSTVVANLQLKRGIRCIPEENLKLLTATARAIAEISNLMLNKTEPYVGSSAFAHKAGMHADGVMKLPRSFEHIPPETVGNERRFLMSEISGKAAVFSKIQKVCPRLTKDSPETGRIVKKLKDLENEGYQFDGADSSFELLIRKNTGAYRPFFELIHYQIISSRPTDPSASASAVVKVRVGEKLQLMAAEGNGPVNALDQALRAALEVFYPALSKVRLIDYKVRVMDGKNATGAKVRVLISSTDGRRVWTTVGASSDVVEASWIALVDSIEYKLIKDAEDILLGN</sequence>
<dbReference type="InterPro" id="IPR000891">
    <property type="entry name" value="PYR_CT"/>
</dbReference>
<accession>A7VNV2</accession>
<reference evidence="11 13" key="1">
    <citation type="submission" date="2007-08" db="EMBL/GenBank/DDBJ databases">
        <title>Draft genome sequence of Clostridium leptum (DSM 753).</title>
        <authorList>
            <person name="Sudarsanam P."/>
            <person name="Ley R."/>
            <person name="Guruge J."/>
            <person name="Turnbaugh P.J."/>
            <person name="Mahowald M."/>
            <person name="Liep D."/>
            <person name="Gordon J."/>
        </authorList>
    </citation>
    <scope>NUCLEOTIDE SEQUENCE [LARGE SCALE GENOMIC DNA]</scope>
    <source>
        <strain evidence="11 13">DSM 753</strain>
    </source>
</reference>
<evidence type="ECO:0000256" key="4">
    <source>
        <dbReference type="ARBA" id="ARBA00022624"/>
    </source>
</evidence>
<comment type="pathway">
    <text evidence="1">Amino-acid biosynthesis; L-isoleucine biosynthesis; 2-oxobutanoate from pyruvate: step 1/3.</text>
</comment>
<dbReference type="InterPro" id="IPR036230">
    <property type="entry name" value="LeuA_allosteric_dom_sf"/>
</dbReference>
<dbReference type="InterPro" id="IPR002034">
    <property type="entry name" value="AIPM/Hcit_synth_CS"/>
</dbReference>
<dbReference type="GO" id="GO:0003852">
    <property type="term" value="F:2-isopropylmalate synthase activity"/>
    <property type="evidence" value="ECO:0007669"/>
    <property type="project" value="InterPro"/>
</dbReference>
<evidence type="ECO:0000259" key="10">
    <source>
        <dbReference type="PROSITE" id="PS50991"/>
    </source>
</evidence>
<dbReference type="SMART" id="SM00917">
    <property type="entry name" value="LeuA_dimer"/>
    <property type="match status" value="1"/>
</dbReference>
<comment type="catalytic activity">
    <reaction evidence="7">
        <text>pyruvate + acetyl-CoA + H2O = (3R)-citramalate + CoA + H(+)</text>
        <dbReference type="Rhea" id="RHEA:19045"/>
        <dbReference type="ChEBI" id="CHEBI:15361"/>
        <dbReference type="ChEBI" id="CHEBI:15377"/>
        <dbReference type="ChEBI" id="CHEBI:15378"/>
        <dbReference type="ChEBI" id="CHEBI:30934"/>
        <dbReference type="ChEBI" id="CHEBI:57287"/>
        <dbReference type="ChEBI" id="CHEBI:57288"/>
        <dbReference type="EC" id="2.3.3.21"/>
    </reaction>
</comment>
<dbReference type="Proteomes" id="UP000220611">
    <property type="component" value="Unassembled WGS sequence"/>
</dbReference>
<dbReference type="AlphaFoldDB" id="A7VNV2"/>
<dbReference type="InterPro" id="IPR013709">
    <property type="entry name" value="2-isopropylmalate_synth_dimer"/>
</dbReference>
<dbReference type="Gene3D" id="1.10.238.260">
    <property type="match status" value="1"/>
</dbReference>
<proteinExistence type="inferred from homology"/>
<keyword evidence="3" id="KW-0028">Amino-acid biosynthesis</keyword>
<dbReference type="GO" id="GO:0009098">
    <property type="term" value="P:L-leucine biosynthetic process"/>
    <property type="evidence" value="ECO:0007669"/>
    <property type="project" value="InterPro"/>
</dbReference>
<dbReference type="OrthoDB" id="9804858at2"/>
<evidence type="ECO:0000256" key="5">
    <source>
        <dbReference type="ARBA" id="ARBA00022679"/>
    </source>
</evidence>
<dbReference type="PANTHER" id="PTHR43538">
    <property type="entry name" value="ALPHA-IPM SYNTHASE/HOMOCITRATE SYNTHASE"/>
    <property type="match status" value="1"/>
</dbReference>
<dbReference type="eggNOG" id="COG0119">
    <property type="taxonomic scope" value="Bacteria"/>
</dbReference>
<dbReference type="InterPro" id="IPR005675">
    <property type="entry name" value="Citramal_synthase"/>
</dbReference>
<dbReference type="Gene3D" id="3.30.160.270">
    <property type="match status" value="1"/>
</dbReference>
<evidence type="ECO:0000256" key="3">
    <source>
        <dbReference type="ARBA" id="ARBA00022605"/>
    </source>
</evidence>
<dbReference type="Proteomes" id="UP000003490">
    <property type="component" value="Unassembled WGS sequence"/>
</dbReference>
<dbReference type="PANTHER" id="PTHR43538:SF1">
    <property type="entry name" value="(R)-CITRAMALATE SYNTHASE"/>
    <property type="match status" value="1"/>
</dbReference>
<dbReference type="GO" id="GO:0009097">
    <property type="term" value="P:isoleucine biosynthetic process"/>
    <property type="evidence" value="ECO:0007669"/>
    <property type="project" value="UniProtKB-UniRule"/>
</dbReference>
<dbReference type="Gene3D" id="3.20.20.70">
    <property type="entry name" value="Aldolase class I"/>
    <property type="match status" value="1"/>
</dbReference>
<evidence type="ECO:0000313" key="12">
    <source>
        <dbReference type="EMBL" id="PEQ24047.1"/>
    </source>
</evidence>
<evidence type="ECO:0000313" key="14">
    <source>
        <dbReference type="Proteomes" id="UP000220611"/>
    </source>
</evidence>
<dbReference type="Pfam" id="PF22617">
    <property type="entry name" value="HCS_D2"/>
    <property type="match status" value="1"/>
</dbReference>
<reference evidence="11 13" key="2">
    <citation type="submission" date="2007-08" db="EMBL/GenBank/DDBJ databases">
        <authorList>
            <person name="Fulton L."/>
            <person name="Clifton S."/>
            <person name="Fulton B."/>
            <person name="Xu J."/>
            <person name="Minx P."/>
            <person name="Pepin K.H."/>
            <person name="Johnson M."/>
            <person name="Thiruvilangam P."/>
            <person name="Bhonagiri V."/>
            <person name="Nash W.E."/>
            <person name="Wang C."/>
            <person name="Mardis E.R."/>
            <person name="Wilson R.K."/>
        </authorList>
    </citation>
    <scope>NUCLEOTIDE SEQUENCE [LARGE SCALE GENOMIC DNA]</scope>
    <source>
        <strain evidence="11 13">DSM 753</strain>
    </source>
</reference>
<dbReference type="UniPathway" id="UPA00047">
    <property type="reaction ID" value="UER00066"/>
</dbReference>
<dbReference type="PROSITE" id="PS50991">
    <property type="entry name" value="PYR_CT"/>
    <property type="match status" value="1"/>
</dbReference>
<keyword evidence="6" id="KW-0100">Branched-chain amino acid biosynthesis</keyword>
<dbReference type="SUPFAM" id="SSF110921">
    <property type="entry name" value="2-isopropylmalate synthase LeuA, allosteric (dimerisation) domain"/>
    <property type="match status" value="1"/>
</dbReference>
<dbReference type="EMBL" id="NOXF01000008">
    <property type="protein sequence ID" value="PEQ24047.1"/>
    <property type="molecule type" value="Genomic_DNA"/>
</dbReference>
<dbReference type="Pfam" id="PF00682">
    <property type="entry name" value="HMGL-like"/>
    <property type="match status" value="1"/>
</dbReference>
<evidence type="ECO:0000313" key="13">
    <source>
        <dbReference type="Proteomes" id="UP000003490"/>
    </source>
</evidence>
<evidence type="ECO:0000256" key="2">
    <source>
        <dbReference type="ARBA" id="ARBA00006154"/>
    </source>
</evidence>
<feature type="domain" description="Pyruvate carboxyltransferase" evidence="10">
    <location>
        <begin position="5"/>
        <end position="268"/>
    </location>
</feature>
<dbReference type="EC" id="2.3.3.21" evidence="8"/>
<evidence type="ECO:0000256" key="8">
    <source>
        <dbReference type="NCBIfam" id="TIGR00977"/>
    </source>
</evidence>
<dbReference type="Pfam" id="PF08502">
    <property type="entry name" value="LeuA_dimer"/>
    <property type="match status" value="1"/>
</dbReference>
<dbReference type="PROSITE" id="PS00815">
    <property type="entry name" value="AIPM_HOMOCIT_SYNTH_1"/>
    <property type="match status" value="1"/>
</dbReference>
<dbReference type="PROSITE" id="PS00816">
    <property type="entry name" value="AIPM_HOMOCIT_SYNTH_2"/>
    <property type="match status" value="1"/>
</dbReference>
<dbReference type="CDD" id="cd07941">
    <property type="entry name" value="DRE_TIM_LeuA3"/>
    <property type="match status" value="1"/>
</dbReference>
<reference evidence="12 14" key="3">
    <citation type="submission" date="2017-07" db="EMBL/GenBank/DDBJ databases">
        <title>Prevalence of linear plasmids in Cutibacterium (Propionibacterium) acnes isolates obtained from prostatic tissue.</title>
        <authorList>
            <person name="Davidsson S."/>
            <person name="Carlsson J."/>
            <person name="Molling P."/>
            <person name="Andren O."/>
            <person name="Andersson S.-O."/>
            <person name="Brzuszkiewicz E."/>
            <person name="Poehlein A."/>
            <person name="Al-Zeer M."/>
            <person name="Brinkmann V."/>
            <person name="Scavenius C."/>
            <person name="Nazipi S."/>
            <person name="Soderquist B."/>
            <person name="Bruggemann H."/>
        </authorList>
    </citation>
    <scope>NUCLEOTIDE SEQUENCE [LARGE SCALE GENOMIC DNA]</scope>
    <source>
        <strain evidence="12 14">DSM 753</strain>
    </source>
</reference>
<dbReference type="HOGENOM" id="CLU_022158_7_0_9"/>
<organism evidence="11 13">
    <name type="scientific">[Clostridium] leptum DSM 753</name>
    <dbReference type="NCBI Taxonomy" id="428125"/>
    <lineage>
        <taxon>Bacteria</taxon>
        <taxon>Bacillati</taxon>
        <taxon>Bacillota</taxon>
        <taxon>Clostridia</taxon>
        <taxon>Eubacteriales</taxon>
        <taxon>Oscillospiraceae</taxon>
        <taxon>Oscillospiraceae incertae sedis</taxon>
    </lineage>
</organism>
<name>A7VNV2_9FIRM</name>
<dbReference type="NCBIfam" id="TIGR00977">
    <property type="entry name" value="citramal_synth"/>
    <property type="match status" value="1"/>
</dbReference>
<comment type="similarity">
    <text evidence="2 9">Belongs to the alpha-IPM synthase/homocitrate synthase family.</text>
</comment>
<keyword evidence="14" id="KW-1185">Reference proteome</keyword>
<keyword evidence="5 9" id="KW-0808">Transferase</keyword>
<dbReference type="InterPro" id="IPR013785">
    <property type="entry name" value="Aldolase_TIM"/>
</dbReference>